<keyword evidence="4" id="KW-1185">Reference proteome</keyword>
<dbReference type="PANTHER" id="PTHR46190:SF1">
    <property type="entry name" value="SI:CH211-201H21.5"/>
    <property type="match status" value="1"/>
</dbReference>
<evidence type="ECO:0000256" key="1">
    <source>
        <dbReference type="ARBA" id="ARBA00009176"/>
    </source>
</evidence>
<proteinExistence type="inferred from homology"/>
<dbReference type="OrthoDB" id="432381at2759"/>
<evidence type="ECO:0000313" key="4">
    <source>
        <dbReference type="Proteomes" id="UP000035682"/>
    </source>
</evidence>
<comment type="similarity">
    <text evidence="1">Belongs to the IUNH family.</text>
</comment>
<dbReference type="InterPro" id="IPR052775">
    <property type="entry name" value="IUN_hydrolase"/>
</dbReference>
<dbReference type="EMBL" id="LN609396">
    <property type="protein sequence ID" value="CEF60011.1"/>
    <property type="molecule type" value="Genomic_DNA"/>
</dbReference>
<dbReference type="GO" id="GO:0005509">
    <property type="term" value="F:calcium ion binding"/>
    <property type="evidence" value="ECO:0007669"/>
    <property type="project" value="EnsemblMetazoa"/>
</dbReference>
<evidence type="ECO:0000313" key="5">
    <source>
        <dbReference type="WBParaSite" id="SRAE_X000175100.1"/>
    </source>
</evidence>
<reference evidence="4" key="1">
    <citation type="submission" date="2014-09" db="EMBL/GenBank/DDBJ databases">
        <authorList>
            <person name="Martin A.A."/>
        </authorList>
    </citation>
    <scope>NUCLEOTIDE SEQUENCE</scope>
    <source>
        <strain evidence="4">ED321</strain>
    </source>
</reference>
<dbReference type="GeneID" id="36384822"/>
<feature type="domain" description="Inosine/uridine-preferring nucleoside hydrolase" evidence="2">
    <location>
        <begin position="3"/>
        <end position="312"/>
    </location>
</feature>
<dbReference type="SUPFAM" id="SSF53590">
    <property type="entry name" value="Nucleoside hydrolase"/>
    <property type="match status" value="1"/>
</dbReference>
<dbReference type="RefSeq" id="XP_024499221.1">
    <property type="nucleotide sequence ID" value="XM_024652518.1"/>
</dbReference>
<dbReference type="InterPro" id="IPR001910">
    <property type="entry name" value="Inosine/uridine_hydrolase_dom"/>
</dbReference>
<evidence type="ECO:0000313" key="3">
    <source>
        <dbReference type="EMBL" id="CEF60011.1"/>
    </source>
</evidence>
<dbReference type="GO" id="GO:0047724">
    <property type="term" value="F:inosine nucleosidase activity"/>
    <property type="evidence" value="ECO:0007669"/>
    <property type="project" value="EnsemblMetazoa"/>
</dbReference>
<keyword evidence="3" id="KW-0378">Hydrolase</keyword>
<dbReference type="Gene3D" id="3.90.245.10">
    <property type="entry name" value="Ribonucleoside hydrolase-like"/>
    <property type="match status" value="1"/>
</dbReference>
<dbReference type="PANTHER" id="PTHR46190">
    <property type="entry name" value="SI:CH211-201H21.5-RELATED"/>
    <property type="match status" value="1"/>
</dbReference>
<gene>
    <name evidence="3 5 6" type="ORF">SRAE_X000175100</name>
</gene>
<dbReference type="GO" id="GO:0047622">
    <property type="term" value="F:adenosine nucleosidase activity"/>
    <property type="evidence" value="ECO:0007669"/>
    <property type="project" value="EnsemblMetazoa"/>
</dbReference>
<dbReference type="Proteomes" id="UP000035682">
    <property type="component" value="Unplaced"/>
</dbReference>
<reference evidence="3" key="2">
    <citation type="submission" date="2014-09" db="EMBL/GenBank/DDBJ databases">
        <authorList>
            <person name="Aslett A.Martin."/>
        </authorList>
    </citation>
    <scope>NUCLEOTIDE SEQUENCE</scope>
    <source>
        <strain evidence="3">ED321 Heterogonic</strain>
    </source>
</reference>
<sequence>MKIIIDSDGVVDDCKAITLALQTPHAEVIDQAVANISRTIRANNIKKVIPIYKGAFEPLIVDEFLPHSEDFSFGKDGIGDQPDVYPISLESDWENYDKEIPAAIALTKYCRQYKNEIIIVSLGPLTNIALATKLDPDFKKNVKEIYCMGGNVYGIGNIVDKQTAEYNFGHDPEAAHIVLNDLLCPITIIPWECFYFECKKNKDDVDFHEMFNIDTKLAKYIKAISQKMTDVLKNSNRQFAFCDEIVIGSLLYPEQVILKKKYLKGIVELHGNHTRGQIAIDWVSQLWDENTHGETKKFSNTKPPITFITRYNTKELISIFENTLKSSE</sequence>
<evidence type="ECO:0000313" key="6">
    <source>
        <dbReference type="WormBase" id="SRAE_X000175100"/>
    </source>
</evidence>
<accession>A0A090KVV9</accession>
<dbReference type="WormBase" id="SRAE_X000175100">
    <property type="protein sequence ID" value="SRP06150"/>
    <property type="gene ID" value="WBGene00267328"/>
</dbReference>
<dbReference type="OMA" id="IFSAYEQ"/>
<dbReference type="Pfam" id="PF01156">
    <property type="entry name" value="IU_nuc_hydro"/>
    <property type="match status" value="1"/>
</dbReference>
<dbReference type="GO" id="GO:0006152">
    <property type="term" value="P:purine nucleoside catabolic process"/>
    <property type="evidence" value="ECO:0007669"/>
    <property type="project" value="EnsemblMetazoa"/>
</dbReference>
<name>A0A090KVV9_STRRB</name>
<protein>
    <submittedName>
        <fullName evidence="3 5">Inosine/uridine-preferring nucleoside hydrolase domain-containing protein</fullName>
    </submittedName>
</protein>
<dbReference type="WBParaSite" id="SRAE_X000175100.1">
    <property type="protein sequence ID" value="SRAE_X000175100.1"/>
    <property type="gene ID" value="WBGene00267328"/>
</dbReference>
<dbReference type="CTD" id="36384822"/>
<dbReference type="InterPro" id="IPR036452">
    <property type="entry name" value="Ribo_hydro-like"/>
</dbReference>
<organism evidence="3">
    <name type="scientific">Strongyloides ratti</name>
    <name type="common">Parasitic roundworm</name>
    <dbReference type="NCBI Taxonomy" id="34506"/>
    <lineage>
        <taxon>Eukaryota</taxon>
        <taxon>Metazoa</taxon>
        <taxon>Ecdysozoa</taxon>
        <taxon>Nematoda</taxon>
        <taxon>Chromadorea</taxon>
        <taxon>Rhabditida</taxon>
        <taxon>Tylenchina</taxon>
        <taxon>Panagrolaimomorpha</taxon>
        <taxon>Strongyloidoidea</taxon>
        <taxon>Strongyloididae</taxon>
        <taxon>Strongyloides</taxon>
    </lineage>
</organism>
<reference evidence="5" key="3">
    <citation type="submission" date="2020-12" db="UniProtKB">
        <authorList>
            <consortium name="WormBaseParasite"/>
        </authorList>
    </citation>
    <scope>IDENTIFICATION</scope>
</reference>
<evidence type="ECO:0000259" key="2">
    <source>
        <dbReference type="Pfam" id="PF01156"/>
    </source>
</evidence>
<dbReference type="AlphaFoldDB" id="A0A090KVV9"/>